<sequence length="189" mass="22110">MKTPADFPVLHTDRFTLRKLEERDAEAVFSYFSKDEVTRYYDLESFTDLDQALEIISRWAERFGKNEGYRWGIAETATDKIIGSCGYHNWDKEHYKAEIGFELHPDYWRKGVMSEVLKPVIAFGYNEMNVNRIEAFYDPYNFASKSCLEKAGFMFEGVLRQAAYEKGVFCDAAVCSMLRDEYMKKQSLL</sequence>
<name>A0A084GKE5_METID</name>
<reference evidence="2 3" key="1">
    <citation type="journal article" date="2005" name="Int. J. Syst. Evol. Microbiol.">
        <title>Bacillus cibi sp. nov., isolated from jeotgal, a traditional Korean fermented seafood.</title>
        <authorList>
            <person name="Yoon J.H."/>
            <person name="Lee C.H."/>
            <person name="Oh T.K."/>
        </authorList>
    </citation>
    <scope>NUCLEOTIDE SEQUENCE [LARGE SCALE GENOMIC DNA]</scope>
    <source>
        <strain evidence="2 3">DSM 16189</strain>
    </source>
</reference>
<dbReference type="OrthoDB" id="9785602at2"/>
<dbReference type="EMBL" id="JNVC02000015">
    <property type="protein sequence ID" value="KEZ47807.1"/>
    <property type="molecule type" value="Genomic_DNA"/>
</dbReference>
<dbReference type="InterPro" id="IPR000182">
    <property type="entry name" value="GNAT_dom"/>
</dbReference>
<dbReference type="PANTHER" id="PTHR43792:SF9">
    <property type="entry name" value="RIBOSOMAL-PROTEIN-ALANINE ACETYLTRANSFERASE"/>
    <property type="match status" value="1"/>
</dbReference>
<feature type="domain" description="N-acetyltransferase" evidence="1">
    <location>
        <begin position="15"/>
        <end position="171"/>
    </location>
</feature>
<dbReference type="GO" id="GO:0005737">
    <property type="term" value="C:cytoplasm"/>
    <property type="evidence" value="ECO:0007669"/>
    <property type="project" value="TreeGrafter"/>
</dbReference>
<evidence type="ECO:0000313" key="3">
    <source>
        <dbReference type="Proteomes" id="UP000028549"/>
    </source>
</evidence>
<dbReference type="PROSITE" id="PS51186">
    <property type="entry name" value="GNAT"/>
    <property type="match status" value="1"/>
</dbReference>
<dbReference type="AlphaFoldDB" id="A0A084GKE5"/>
<dbReference type="CDD" id="cd04301">
    <property type="entry name" value="NAT_SF"/>
    <property type="match status" value="1"/>
</dbReference>
<protein>
    <submittedName>
        <fullName evidence="2">Acetyltransferase</fullName>
    </submittedName>
</protein>
<dbReference type="InterPro" id="IPR051531">
    <property type="entry name" value="N-acetyltransferase"/>
</dbReference>
<accession>A0A084GKE5</accession>
<gene>
    <name evidence="2" type="ORF">GS18_0217565</name>
</gene>
<dbReference type="PANTHER" id="PTHR43792">
    <property type="entry name" value="GNAT FAMILY, PUTATIVE (AFU_ORTHOLOGUE AFUA_3G00765)-RELATED-RELATED"/>
    <property type="match status" value="1"/>
</dbReference>
<dbReference type="STRING" id="246786.GS18_0217565"/>
<evidence type="ECO:0000313" key="2">
    <source>
        <dbReference type="EMBL" id="KEZ47807.1"/>
    </source>
</evidence>
<dbReference type="InterPro" id="IPR016181">
    <property type="entry name" value="Acyl_CoA_acyltransferase"/>
</dbReference>
<comment type="caution">
    <text evidence="2">The sequence shown here is derived from an EMBL/GenBank/DDBJ whole genome shotgun (WGS) entry which is preliminary data.</text>
</comment>
<proteinExistence type="predicted"/>
<dbReference type="RefSeq" id="WP_029566631.1">
    <property type="nucleotide sequence ID" value="NZ_CP176757.1"/>
</dbReference>
<keyword evidence="3" id="KW-1185">Reference proteome</keyword>
<dbReference type="SUPFAM" id="SSF55729">
    <property type="entry name" value="Acyl-CoA N-acyltransferases (Nat)"/>
    <property type="match status" value="1"/>
</dbReference>
<organism evidence="2 3">
    <name type="scientific">Metabacillus indicus</name>
    <name type="common">Bacillus indicus</name>
    <dbReference type="NCBI Taxonomy" id="246786"/>
    <lineage>
        <taxon>Bacteria</taxon>
        <taxon>Bacillati</taxon>
        <taxon>Bacillota</taxon>
        <taxon>Bacilli</taxon>
        <taxon>Bacillales</taxon>
        <taxon>Bacillaceae</taxon>
        <taxon>Metabacillus</taxon>
    </lineage>
</organism>
<dbReference type="Pfam" id="PF13302">
    <property type="entry name" value="Acetyltransf_3"/>
    <property type="match status" value="1"/>
</dbReference>
<dbReference type="Proteomes" id="UP000028549">
    <property type="component" value="Unassembled WGS sequence"/>
</dbReference>
<dbReference type="Gene3D" id="3.40.630.30">
    <property type="match status" value="1"/>
</dbReference>
<evidence type="ECO:0000259" key="1">
    <source>
        <dbReference type="PROSITE" id="PS51186"/>
    </source>
</evidence>
<dbReference type="GO" id="GO:0008999">
    <property type="term" value="F:protein-N-terminal-alanine acetyltransferase activity"/>
    <property type="evidence" value="ECO:0007669"/>
    <property type="project" value="TreeGrafter"/>
</dbReference>